<organism evidence="3 4">
    <name type="scientific">Oxalicibacterium faecigallinarum</name>
    <dbReference type="NCBI Taxonomy" id="573741"/>
    <lineage>
        <taxon>Bacteria</taxon>
        <taxon>Pseudomonadati</taxon>
        <taxon>Pseudomonadota</taxon>
        <taxon>Betaproteobacteria</taxon>
        <taxon>Burkholderiales</taxon>
        <taxon>Oxalobacteraceae</taxon>
        <taxon>Oxalicibacterium</taxon>
    </lineage>
</organism>
<dbReference type="Gene3D" id="3.20.20.450">
    <property type="entry name" value="EAL domain"/>
    <property type="match status" value="1"/>
</dbReference>
<dbReference type="Pfam" id="PF00563">
    <property type="entry name" value="EAL"/>
    <property type="match status" value="1"/>
</dbReference>
<dbReference type="GO" id="GO:0071111">
    <property type="term" value="F:cyclic-guanylate-specific phosphodiesterase activity"/>
    <property type="evidence" value="ECO:0007669"/>
    <property type="project" value="InterPro"/>
</dbReference>
<dbReference type="SMART" id="SM00052">
    <property type="entry name" value="EAL"/>
    <property type="match status" value="1"/>
</dbReference>
<feature type="domain" description="EAL" evidence="1">
    <location>
        <begin position="405"/>
        <end position="658"/>
    </location>
</feature>
<sequence length="663" mass="73433">MIIVDDLALPLADTVTLLQTIRSSSRFPDVSVLVRTSADNLDVAREALAAFAVFGYLIGSTLERAACTELFQNAVLVHEQAADLRATDRGLEKILQTSNKFAELTKIEDFADAVLHDLSDLLGLPNDGLICISEVLNNGQTELFAISAAGRCTTLLNQPASGFDEVMQHVMLQAMHDKRTVHANNMTALYFPGDGTRCLIAVICNTHVLNHIEQRLLHVFGSTASIGLTNILLVTRLHNYAYYDTLTKLPNRERLREILDETLQKPVGLPTTLALIDIDHFAETNDTLGHKFGDQLLLAVATRLQSRLGHHLIVARVSGDTFAVLGDDNQVTPEAIFAQFERPFSIAAQQVQLSATVGLMRLAEHNGRGAEALKNAQIALKRAKLQQRAGHLYFSRSMGIDISERVNMMHALREAFEERQLYVVYQPQIDMLTRTAVGAEALLRWCNEGVMISPARFIPIAEYSGLIIELGEWVLRQACLETVRLKRRGFDHFMISINVSQVQFRHPQFLSMLKRTLSDTEASPHCIELEITESMAMEDPDALTALLNQITATGVSIAIDDFGTGFSSMSHLQKLNVDRLKIDRAFVTEITESARGSSIAEAIIQLGRNLDLDVIAEGVENERQATILSELGCAYGQGYLYAMPLTSDELDEWLQQHAQPAPH</sequence>
<name>A0A8J3AT26_9BURK</name>
<evidence type="ECO:0000259" key="1">
    <source>
        <dbReference type="PROSITE" id="PS50883"/>
    </source>
</evidence>
<dbReference type="RefSeq" id="WP_229726145.1">
    <property type="nucleotide sequence ID" value="NZ_BMDI01000001.1"/>
</dbReference>
<dbReference type="CDD" id="cd01948">
    <property type="entry name" value="EAL"/>
    <property type="match status" value="1"/>
</dbReference>
<dbReference type="CDD" id="cd01949">
    <property type="entry name" value="GGDEF"/>
    <property type="match status" value="1"/>
</dbReference>
<dbReference type="Pfam" id="PF00990">
    <property type="entry name" value="GGDEF"/>
    <property type="match status" value="1"/>
</dbReference>
<gene>
    <name evidence="3" type="ORF">GCM10008066_02150</name>
</gene>
<dbReference type="InterPro" id="IPR035919">
    <property type="entry name" value="EAL_sf"/>
</dbReference>
<dbReference type="Proteomes" id="UP000642180">
    <property type="component" value="Unassembled WGS sequence"/>
</dbReference>
<dbReference type="PANTHER" id="PTHR33121:SF71">
    <property type="entry name" value="OXYGEN SENSOR PROTEIN DOSP"/>
    <property type="match status" value="1"/>
</dbReference>
<dbReference type="AlphaFoldDB" id="A0A8J3AT26"/>
<dbReference type="EMBL" id="BMDI01000001">
    <property type="protein sequence ID" value="GGI16076.1"/>
    <property type="molecule type" value="Genomic_DNA"/>
</dbReference>
<dbReference type="PANTHER" id="PTHR33121">
    <property type="entry name" value="CYCLIC DI-GMP PHOSPHODIESTERASE PDEF"/>
    <property type="match status" value="1"/>
</dbReference>
<feature type="domain" description="GGDEF" evidence="2">
    <location>
        <begin position="269"/>
        <end position="396"/>
    </location>
</feature>
<evidence type="ECO:0000259" key="2">
    <source>
        <dbReference type="PROSITE" id="PS50887"/>
    </source>
</evidence>
<dbReference type="PROSITE" id="PS50887">
    <property type="entry name" value="GGDEF"/>
    <property type="match status" value="1"/>
</dbReference>
<evidence type="ECO:0000313" key="3">
    <source>
        <dbReference type="EMBL" id="GGI16076.1"/>
    </source>
</evidence>
<dbReference type="NCBIfam" id="TIGR00254">
    <property type="entry name" value="GGDEF"/>
    <property type="match status" value="1"/>
</dbReference>
<protein>
    <recommendedName>
        <fullName evidence="5">EAL domain-containing protein</fullName>
    </recommendedName>
</protein>
<dbReference type="PROSITE" id="PS50883">
    <property type="entry name" value="EAL"/>
    <property type="match status" value="1"/>
</dbReference>
<dbReference type="InterPro" id="IPR001633">
    <property type="entry name" value="EAL_dom"/>
</dbReference>
<keyword evidence="4" id="KW-1185">Reference proteome</keyword>
<evidence type="ECO:0008006" key="5">
    <source>
        <dbReference type="Google" id="ProtNLM"/>
    </source>
</evidence>
<dbReference type="InterPro" id="IPR043128">
    <property type="entry name" value="Rev_trsase/Diguanyl_cyclase"/>
</dbReference>
<dbReference type="SUPFAM" id="SSF141868">
    <property type="entry name" value="EAL domain-like"/>
    <property type="match status" value="1"/>
</dbReference>
<dbReference type="InterPro" id="IPR021800">
    <property type="entry name" value="DUF3369"/>
</dbReference>
<dbReference type="SMART" id="SM00267">
    <property type="entry name" value="GGDEF"/>
    <property type="match status" value="1"/>
</dbReference>
<dbReference type="Pfam" id="PF11849">
    <property type="entry name" value="DUF3369"/>
    <property type="match status" value="1"/>
</dbReference>
<reference evidence="4" key="1">
    <citation type="journal article" date="2019" name="Int. J. Syst. Evol. Microbiol.">
        <title>The Global Catalogue of Microorganisms (GCM) 10K type strain sequencing project: providing services to taxonomists for standard genome sequencing and annotation.</title>
        <authorList>
            <consortium name="The Broad Institute Genomics Platform"/>
            <consortium name="The Broad Institute Genome Sequencing Center for Infectious Disease"/>
            <person name="Wu L."/>
            <person name="Ma J."/>
        </authorList>
    </citation>
    <scope>NUCLEOTIDE SEQUENCE [LARGE SCALE GENOMIC DNA]</scope>
    <source>
        <strain evidence="4">CCM 2767</strain>
    </source>
</reference>
<proteinExistence type="predicted"/>
<dbReference type="InterPro" id="IPR029787">
    <property type="entry name" value="Nucleotide_cyclase"/>
</dbReference>
<accession>A0A8J3AT26</accession>
<comment type="caution">
    <text evidence="3">The sequence shown here is derived from an EMBL/GenBank/DDBJ whole genome shotgun (WGS) entry which is preliminary data.</text>
</comment>
<dbReference type="InterPro" id="IPR000160">
    <property type="entry name" value="GGDEF_dom"/>
</dbReference>
<dbReference type="InterPro" id="IPR050706">
    <property type="entry name" value="Cyclic-di-GMP_PDE-like"/>
</dbReference>
<dbReference type="SUPFAM" id="SSF55073">
    <property type="entry name" value="Nucleotide cyclase"/>
    <property type="match status" value="1"/>
</dbReference>
<evidence type="ECO:0000313" key="4">
    <source>
        <dbReference type="Proteomes" id="UP000642180"/>
    </source>
</evidence>
<dbReference type="Gene3D" id="3.30.70.270">
    <property type="match status" value="1"/>
</dbReference>